<dbReference type="PROSITE" id="PS00676">
    <property type="entry name" value="SIGMA54_INTERACT_2"/>
    <property type="match status" value="1"/>
</dbReference>
<dbReference type="SUPFAM" id="SSF52172">
    <property type="entry name" value="CheY-like"/>
    <property type="match status" value="1"/>
</dbReference>
<evidence type="ECO:0000313" key="19">
    <source>
        <dbReference type="EMBL" id="MBD3868900.1"/>
    </source>
</evidence>
<dbReference type="Pfam" id="PF25601">
    <property type="entry name" value="AAA_lid_14"/>
    <property type="match status" value="1"/>
</dbReference>
<dbReference type="SMART" id="SM00382">
    <property type="entry name" value="AAA"/>
    <property type="match status" value="1"/>
</dbReference>
<keyword evidence="9" id="KW-0805">Transcription regulation</keyword>
<keyword evidence="6" id="KW-0547">Nucleotide-binding</keyword>
<sequence length="463" mass="52084">MTRILVVEDEQTLREGITTAFRDKGWEVTEAADGDEAIRSLEADLFDVLVTDVMMPGRTGMDVLKHCRMVNENTACLIMTAHGTVESAVEAMKTGAYDYVQKPFGLEELEMKVEKALVHKRLLAKVRAYSREDIIPKFENIVGESSQMREIFSTIRKVARSNASVLVLGETGVGKELVAESLHVNSGRADSPFVKMNCAALHENLLESELFGHEKGSFTGAERQRIGRFELANEGTLFLDEIGNMALSTQAKLLRVLQEREFERLGGSRTIKVDVRIVAATNRNIEEAIAKGEFREDLYYRLNVVSMQVPPLRERKDDILPLARHFIDRYALEMKKDIRGIDPAAVRTLKRYTWPGNIRELENSMERAVLMAEERFIRLEDLNLSGIDGSGEGSGSAISLKLPPGGIELEELEKQAILEALRVNNWVQKDAAAFLGISSRVMNYKVSKYEIKNSRWSKNKMVS</sequence>
<dbReference type="SMART" id="SM00448">
    <property type="entry name" value="REC"/>
    <property type="match status" value="1"/>
</dbReference>
<dbReference type="Pfam" id="PF00072">
    <property type="entry name" value="Response_reg"/>
    <property type="match status" value="1"/>
</dbReference>
<dbReference type="Gene3D" id="3.40.50.300">
    <property type="entry name" value="P-loop containing nucleotide triphosphate hydrolases"/>
    <property type="match status" value="1"/>
</dbReference>
<accession>A0A8J6Y7S4</accession>
<dbReference type="InterPro" id="IPR001789">
    <property type="entry name" value="Sig_transdc_resp-reg_receiver"/>
</dbReference>
<evidence type="ECO:0000256" key="5">
    <source>
        <dbReference type="ARBA" id="ARBA00022553"/>
    </source>
</evidence>
<evidence type="ECO:0000256" key="2">
    <source>
        <dbReference type="ARBA" id="ARBA00019059"/>
    </source>
</evidence>
<dbReference type="GO" id="GO:0006355">
    <property type="term" value="P:regulation of DNA-templated transcription"/>
    <property type="evidence" value="ECO:0007669"/>
    <property type="project" value="InterPro"/>
</dbReference>
<feature type="domain" description="Sigma-54 factor interaction" evidence="17">
    <location>
        <begin position="141"/>
        <end position="370"/>
    </location>
</feature>
<dbReference type="GO" id="GO:0043565">
    <property type="term" value="F:sequence-specific DNA binding"/>
    <property type="evidence" value="ECO:0007669"/>
    <property type="project" value="InterPro"/>
</dbReference>
<evidence type="ECO:0000256" key="3">
    <source>
        <dbReference type="ARBA" id="ARBA00022490"/>
    </source>
</evidence>
<dbReference type="InterPro" id="IPR002197">
    <property type="entry name" value="HTH_Fis"/>
</dbReference>
<dbReference type="Pfam" id="PF02954">
    <property type="entry name" value="HTH_8"/>
    <property type="match status" value="1"/>
</dbReference>
<proteinExistence type="predicted"/>
<dbReference type="InterPro" id="IPR002078">
    <property type="entry name" value="Sigma_54_int"/>
</dbReference>
<dbReference type="Gene3D" id="1.10.8.60">
    <property type="match status" value="1"/>
</dbReference>
<dbReference type="GO" id="GO:0000160">
    <property type="term" value="P:phosphorelay signal transduction system"/>
    <property type="evidence" value="ECO:0007669"/>
    <property type="project" value="UniProtKB-KW"/>
</dbReference>
<keyword evidence="10" id="KW-0238">DNA-binding</keyword>
<name>A0A8J6Y7S4_9BACT</name>
<dbReference type="SUPFAM" id="SSF46689">
    <property type="entry name" value="Homeodomain-like"/>
    <property type="match status" value="1"/>
</dbReference>
<dbReference type="InterPro" id="IPR025943">
    <property type="entry name" value="Sigma_54_int_dom_ATP-bd_2"/>
</dbReference>
<dbReference type="SUPFAM" id="SSF52540">
    <property type="entry name" value="P-loop containing nucleoside triphosphate hydrolases"/>
    <property type="match status" value="1"/>
</dbReference>
<dbReference type="InterPro" id="IPR011006">
    <property type="entry name" value="CheY-like_superfamily"/>
</dbReference>
<keyword evidence="8" id="KW-0902">Two-component regulatory system</keyword>
<dbReference type="PROSITE" id="PS00675">
    <property type="entry name" value="SIGMA54_INTERACT_1"/>
    <property type="match status" value="1"/>
</dbReference>
<evidence type="ECO:0000256" key="4">
    <source>
        <dbReference type="ARBA" id="ARBA00022491"/>
    </source>
</evidence>
<evidence type="ECO:0000256" key="6">
    <source>
        <dbReference type="ARBA" id="ARBA00022741"/>
    </source>
</evidence>
<dbReference type="InterPro" id="IPR058031">
    <property type="entry name" value="AAA_lid_NorR"/>
</dbReference>
<dbReference type="FunFam" id="3.40.50.300:FF:000006">
    <property type="entry name" value="DNA-binding transcriptional regulator NtrC"/>
    <property type="match status" value="1"/>
</dbReference>
<dbReference type="InterPro" id="IPR027417">
    <property type="entry name" value="P-loop_NTPase"/>
</dbReference>
<dbReference type="PROSITE" id="PS50045">
    <property type="entry name" value="SIGMA54_INTERACT_4"/>
    <property type="match status" value="1"/>
</dbReference>
<dbReference type="InterPro" id="IPR025944">
    <property type="entry name" value="Sigma_54_int_dom_CS"/>
</dbReference>
<comment type="subcellular location">
    <subcellularLocation>
        <location evidence="1">Cytoplasm</location>
    </subcellularLocation>
</comment>
<feature type="modified residue" description="4-aspartylphosphate" evidence="16">
    <location>
        <position position="52"/>
    </location>
</feature>
<evidence type="ECO:0000256" key="12">
    <source>
        <dbReference type="ARBA" id="ARBA00023163"/>
    </source>
</evidence>
<evidence type="ECO:0000256" key="7">
    <source>
        <dbReference type="ARBA" id="ARBA00022840"/>
    </source>
</evidence>
<evidence type="ECO:0000256" key="16">
    <source>
        <dbReference type="PROSITE-ProRule" id="PRU00169"/>
    </source>
</evidence>
<dbReference type="FunFam" id="1.10.8.60:FF:000014">
    <property type="entry name" value="DNA-binding transcriptional regulator NtrC"/>
    <property type="match status" value="1"/>
</dbReference>
<dbReference type="PANTHER" id="PTHR32071:SF95">
    <property type="entry name" value="DNA-BINDING TRANSCRIPTIONAL REGULATOR NTRC"/>
    <property type="match status" value="1"/>
</dbReference>
<dbReference type="EMBL" id="JACXWD010000048">
    <property type="protein sequence ID" value="MBD3868900.1"/>
    <property type="molecule type" value="Genomic_DNA"/>
</dbReference>
<dbReference type="Pfam" id="PF00158">
    <property type="entry name" value="Sigma54_activat"/>
    <property type="match status" value="1"/>
</dbReference>
<dbReference type="GO" id="GO:0005524">
    <property type="term" value="F:ATP binding"/>
    <property type="evidence" value="ECO:0007669"/>
    <property type="project" value="UniProtKB-KW"/>
</dbReference>
<dbReference type="Proteomes" id="UP000648239">
    <property type="component" value="Unassembled WGS sequence"/>
</dbReference>
<keyword evidence="11" id="KW-0010">Activator</keyword>
<dbReference type="InterPro" id="IPR009057">
    <property type="entry name" value="Homeodomain-like_sf"/>
</dbReference>
<dbReference type="Gene3D" id="1.10.10.60">
    <property type="entry name" value="Homeodomain-like"/>
    <property type="match status" value="1"/>
</dbReference>
<evidence type="ECO:0000256" key="15">
    <source>
        <dbReference type="ARBA" id="ARBA00031910"/>
    </source>
</evidence>
<dbReference type="GO" id="GO:0005737">
    <property type="term" value="C:cytoplasm"/>
    <property type="evidence" value="ECO:0007669"/>
    <property type="project" value="UniProtKB-SubCell"/>
</dbReference>
<evidence type="ECO:0000256" key="8">
    <source>
        <dbReference type="ARBA" id="ARBA00023012"/>
    </source>
</evidence>
<reference evidence="19 20" key="1">
    <citation type="submission" date="2020-08" db="EMBL/GenBank/DDBJ databases">
        <title>Acidobacteriota in marine sediments use diverse sulfur dissimilation pathways.</title>
        <authorList>
            <person name="Wasmund K."/>
        </authorList>
    </citation>
    <scope>NUCLEOTIDE SEQUENCE [LARGE SCALE GENOMIC DNA]</scope>
    <source>
        <strain evidence="19">MAG AM4</strain>
    </source>
</reference>
<dbReference type="PRINTS" id="PR01590">
    <property type="entry name" value="HTHFIS"/>
</dbReference>
<feature type="domain" description="Response regulatory" evidence="18">
    <location>
        <begin position="3"/>
        <end position="117"/>
    </location>
</feature>
<evidence type="ECO:0000256" key="1">
    <source>
        <dbReference type="ARBA" id="ARBA00004496"/>
    </source>
</evidence>
<evidence type="ECO:0000256" key="14">
    <source>
        <dbReference type="ARBA" id="ARBA00029881"/>
    </source>
</evidence>
<dbReference type="InterPro" id="IPR025662">
    <property type="entry name" value="Sigma_54_int_dom_ATP-bd_1"/>
</dbReference>
<keyword evidence="5 16" id="KW-0597">Phosphoprotein</keyword>
<evidence type="ECO:0000256" key="11">
    <source>
        <dbReference type="ARBA" id="ARBA00023159"/>
    </source>
</evidence>
<protein>
    <recommendedName>
        <fullName evidence="2">DNA-binding transcriptional regulator NtrC</fullName>
    </recommendedName>
    <alternativeName>
        <fullName evidence="14">Nitrogen regulation protein NR(I)</fullName>
    </alternativeName>
    <alternativeName>
        <fullName evidence="15">Nitrogen regulator I</fullName>
    </alternativeName>
</protein>
<evidence type="ECO:0000259" key="18">
    <source>
        <dbReference type="PROSITE" id="PS50110"/>
    </source>
</evidence>
<evidence type="ECO:0000256" key="9">
    <source>
        <dbReference type="ARBA" id="ARBA00023015"/>
    </source>
</evidence>
<keyword evidence="13" id="KW-0535">Nitrogen fixation</keyword>
<evidence type="ECO:0000313" key="20">
    <source>
        <dbReference type="Proteomes" id="UP000648239"/>
    </source>
</evidence>
<comment type="caution">
    <text evidence="19">The sequence shown here is derived from an EMBL/GenBank/DDBJ whole genome shotgun (WGS) entry which is preliminary data.</text>
</comment>
<gene>
    <name evidence="19" type="ORF">IFK94_12300</name>
</gene>
<dbReference type="Gene3D" id="3.40.50.2300">
    <property type="match status" value="1"/>
</dbReference>
<dbReference type="CDD" id="cd00009">
    <property type="entry name" value="AAA"/>
    <property type="match status" value="1"/>
</dbReference>
<keyword evidence="12" id="KW-0804">Transcription</keyword>
<dbReference type="PROSITE" id="PS50110">
    <property type="entry name" value="RESPONSE_REGULATORY"/>
    <property type="match status" value="1"/>
</dbReference>
<dbReference type="InterPro" id="IPR003593">
    <property type="entry name" value="AAA+_ATPase"/>
</dbReference>
<dbReference type="PROSITE" id="PS00688">
    <property type="entry name" value="SIGMA54_INTERACT_3"/>
    <property type="match status" value="1"/>
</dbReference>
<evidence type="ECO:0000256" key="13">
    <source>
        <dbReference type="ARBA" id="ARBA00023231"/>
    </source>
</evidence>
<keyword evidence="4" id="KW-0678">Repressor</keyword>
<evidence type="ECO:0000259" key="17">
    <source>
        <dbReference type="PROSITE" id="PS50045"/>
    </source>
</evidence>
<keyword evidence="3" id="KW-0963">Cytoplasm</keyword>
<organism evidence="19 20">
    <name type="scientific">Candidatus Polarisedimenticola svalbardensis</name>
    <dbReference type="NCBI Taxonomy" id="2886004"/>
    <lineage>
        <taxon>Bacteria</taxon>
        <taxon>Pseudomonadati</taxon>
        <taxon>Acidobacteriota</taxon>
        <taxon>Candidatus Polarisedimenticolia</taxon>
        <taxon>Candidatus Polarisedimenticolales</taxon>
        <taxon>Candidatus Polarisedimenticolaceae</taxon>
        <taxon>Candidatus Polarisedimenticola</taxon>
    </lineage>
</organism>
<evidence type="ECO:0000256" key="10">
    <source>
        <dbReference type="ARBA" id="ARBA00023125"/>
    </source>
</evidence>
<dbReference type="AlphaFoldDB" id="A0A8J6Y7S4"/>
<dbReference type="PANTHER" id="PTHR32071">
    <property type="entry name" value="TRANSCRIPTIONAL REGULATORY PROTEIN"/>
    <property type="match status" value="1"/>
</dbReference>
<keyword evidence="7" id="KW-0067">ATP-binding</keyword>